<name>A0ACD1FIH7_MYCFR</name>
<sequence>MNTKKHNALAAVVAAATITLAACGTNTAEPAAAPSSSASPYDELEVKKAEMKVAERDLDMHGVLALPANVDRVAAEDAARQALPFAFTYRDGCRYLRTWDAGLWPLYRGEGALTRARDDEEWFRLHPGAASDRTCHQLANVPTADDPTVTTPYRWRQGSRDLVRVQGVVFVIPDAIPERGVALRTAN</sequence>
<evidence type="ECO:0000313" key="1">
    <source>
        <dbReference type="EMBL" id="QZH66712.1"/>
    </source>
</evidence>
<proteinExistence type="predicted"/>
<reference evidence="1" key="1">
    <citation type="submission" date="2021-07" db="EMBL/GenBank/DDBJ databases">
        <title>Complete Genome Sequences of Mycobacterium farcinogenes Isolated from Clinical Specimens from Patients in Thailand.</title>
        <authorList>
            <person name="Sodsai P."/>
        </authorList>
    </citation>
    <scope>NUCLEOTIDE SEQUENCE</scope>
    <source>
        <strain evidence="1">BKK/CU-MFGFA-001</strain>
    </source>
</reference>
<keyword evidence="2" id="KW-1185">Reference proteome</keyword>
<protein>
    <submittedName>
        <fullName evidence="1">Uncharacterized protein</fullName>
    </submittedName>
</protein>
<dbReference type="Proteomes" id="UP000825598">
    <property type="component" value="Chromosome"/>
</dbReference>
<dbReference type="EMBL" id="CP081673">
    <property type="protein sequence ID" value="QZH66712.1"/>
    <property type="molecule type" value="Genomic_DNA"/>
</dbReference>
<gene>
    <name evidence="1" type="ORF">K6L26_03195</name>
</gene>
<evidence type="ECO:0000313" key="2">
    <source>
        <dbReference type="Proteomes" id="UP000825598"/>
    </source>
</evidence>
<organism evidence="1 2">
    <name type="scientific">Mycolicibacterium farcinogenes</name>
    <name type="common">Mycobacterium farcinogenes</name>
    <dbReference type="NCBI Taxonomy" id="1802"/>
    <lineage>
        <taxon>Bacteria</taxon>
        <taxon>Bacillati</taxon>
        <taxon>Actinomycetota</taxon>
        <taxon>Actinomycetes</taxon>
        <taxon>Mycobacteriales</taxon>
        <taxon>Mycobacteriaceae</taxon>
        <taxon>Mycolicibacterium</taxon>
    </lineage>
</organism>
<accession>A0ACD1FIH7</accession>